<comment type="caution">
    <text evidence="5">The sequence shown here is derived from an EMBL/GenBank/DDBJ whole genome shotgun (WGS) entry which is preliminary data.</text>
</comment>
<gene>
    <name evidence="5" type="ORF">E6H02_01180</name>
</gene>
<dbReference type="AlphaFoldDB" id="A0A537M7C7"/>
<comment type="similarity">
    <text evidence="1 3">Belongs to the DapA family.</text>
</comment>
<protein>
    <submittedName>
        <fullName evidence="5">Dihydrodipicolinate synthase family protein</fullName>
    </submittedName>
</protein>
<evidence type="ECO:0000313" key="6">
    <source>
        <dbReference type="Proteomes" id="UP000320393"/>
    </source>
</evidence>
<feature type="binding site" evidence="4">
    <location>
        <position position="47"/>
    </location>
    <ligand>
        <name>pyruvate</name>
        <dbReference type="ChEBI" id="CHEBI:15361"/>
    </ligand>
</feature>
<evidence type="ECO:0000256" key="1">
    <source>
        <dbReference type="ARBA" id="ARBA00007592"/>
    </source>
</evidence>
<dbReference type="SMART" id="SM01130">
    <property type="entry name" value="DHDPS"/>
    <property type="match status" value="1"/>
</dbReference>
<dbReference type="SUPFAM" id="SSF51569">
    <property type="entry name" value="Aldolase"/>
    <property type="match status" value="1"/>
</dbReference>
<organism evidence="5 6">
    <name type="scientific">Candidatus Segetimicrobium genomatis</name>
    <dbReference type="NCBI Taxonomy" id="2569760"/>
    <lineage>
        <taxon>Bacteria</taxon>
        <taxon>Bacillati</taxon>
        <taxon>Candidatus Sysuimicrobiota</taxon>
        <taxon>Candidatus Sysuimicrobiia</taxon>
        <taxon>Candidatus Sysuimicrobiales</taxon>
        <taxon>Candidatus Segetimicrobiaceae</taxon>
        <taxon>Candidatus Segetimicrobium</taxon>
    </lineage>
</organism>
<dbReference type="PRINTS" id="PR00146">
    <property type="entry name" value="DHPICSNTHASE"/>
</dbReference>
<dbReference type="Proteomes" id="UP000320393">
    <property type="component" value="Unassembled WGS sequence"/>
</dbReference>
<accession>A0A537M7C7</accession>
<dbReference type="InterPro" id="IPR002220">
    <property type="entry name" value="DapA-like"/>
</dbReference>
<reference evidence="5 6" key="1">
    <citation type="journal article" date="2019" name="Nat. Microbiol.">
        <title>Mediterranean grassland soil C-N compound turnover is dependent on rainfall and depth, and is mediated by genomically divergent microorganisms.</title>
        <authorList>
            <person name="Diamond S."/>
            <person name="Andeer P.F."/>
            <person name="Li Z."/>
            <person name="Crits-Christoph A."/>
            <person name="Burstein D."/>
            <person name="Anantharaman K."/>
            <person name="Lane K.R."/>
            <person name="Thomas B.C."/>
            <person name="Pan C."/>
            <person name="Northen T.R."/>
            <person name="Banfield J.F."/>
        </authorList>
    </citation>
    <scope>NUCLEOTIDE SEQUENCE [LARGE SCALE GENOMIC DNA]</scope>
    <source>
        <strain evidence="5">NP_5</strain>
    </source>
</reference>
<dbReference type="PANTHER" id="PTHR12128">
    <property type="entry name" value="DIHYDRODIPICOLINATE SYNTHASE"/>
    <property type="match status" value="1"/>
</dbReference>
<dbReference type="Pfam" id="PF00701">
    <property type="entry name" value="DHDPS"/>
    <property type="match status" value="1"/>
</dbReference>
<evidence type="ECO:0000256" key="3">
    <source>
        <dbReference type="PIRNR" id="PIRNR001365"/>
    </source>
</evidence>
<keyword evidence="2 3" id="KW-0456">Lyase</keyword>
<dbReference type="Gene3D" id="3.20.20.70">
    <property type="entry name" value="Aldolase class I"/>
    <property type="match status" value="1"/>
</dbReference>
<evidence type="ECO:0000256" key="4">
    <source>
        <dbReference type="PIRSR" id="PIRSR001365-2"/>
    </source>
</evidence>
<dbReference type="PANTHER" id="PTHR12128:SF66">
    <property type="entry name" value="4-HYDROXY-2-OXOGLUTARATE ALDOLASE, MITOCHONDRIAL"/>
    <property type="match status" value="1"/>
</dbReference>
<proteinExistence type="inferred from homology"/>
<dbReference type="CDD" id="cd00408">
    <property type="entry name" value="DHDPS-like"/>
    <property type="match status" value="1"/>
</dbReference>
<dbReference type="EMBL" id="VBAM01000031">
    <property type="protein sequence ID" value="TMJ16136.1"/>
    <property type="molecule type" value="Genomic_DNA"/>
</dbReference>
<evidence type="ECO:0000313" key="5">
    <source>
        <dbReference type="EMBL" id="TMJ16136.1"/>
    </source>
</evidence>
<dbReference type="InterPro" id="IPR013785">
    <property type="entry name" value="Aldolase_TIM"/>
</dbReference>
<dbReference type="PIRSF" id="PIRSF001365">
    <property type="entry name" value="DHDPS"/>
    <property type="match status" value="1"/>
</dbReference>
<dbReference type="GO" id="GO:0008840">
    <property type="term" value="F:4-hydroxy-tetrahydrodipicolinate synthase activity"/>
    <property type="evidence" value="ECO:0007669"/>
    <property type="project" value="TreeGrafter"/>
</dbReference>
<name>A0A537M7C7_9BACT</name>
<sequence length="308" mass="32236">MYRPSGIIASLVTHFTPAGAIDRGGIVKTVDVLARRGVHGVCICGGTGEALSLTDEEHAAAVEAAVEGAAGRCGVVAGALYLDPARIAAAGRAAARGGADAVMIIAPYFVRPSADDIYEHVARLTDLVELPLILFNSPSRAGLDMDTRLLVRIATQLPKVVGVKEASGNLAKFARVVRESPSDFRMLQGLDDLVLPALALGGAGALITLGAVIPGTFVRLFEAVNKNDLAAARALQLAALPVIDAVYETPNPSGTKRLLDLLGRPGGPVRPPLRTMRPGQDEHLTRLLPIIEQLEPEAVHGRVAGSRR</sequence>
<evidence type="ECO:0000256" key="2">
    <source>
        <dbReference type="ARBA" id="ARBA00023239"/>
    </source>
</evidence>